<reference evidence="3 4" key="1">
    <citation type="submission" date="2024-01" db="EMBL/GenBank/DDBJ databases">
        <title>A draft genome for the cacao thread blight pathogen Marasmiellus scandens.</title>
        <authorList>
            <person name="Baruah I.K."/>
            <person name="Leung J."/>
            <person name="Bukari Y."/>
            <person name="Amoako-Attah I."/>
            <person name="Meinhardt L.W."/>
            <person name="Bailey B.A."/>
            <person name="Cohen S.P."/>
        </authorList>
    </citation>
    <scope>NUCLEOTIDE SEQUENCE [LARGE SCALE GENOMIC DNA]</scope>
    <source>
        <strain evidence="3 4">GH-19</strain>
    </source>
</reference>
<keyword evidence="2" id="KW-1133">Transmembrane helix</keyword>
<dbReference type="Proteomes" id="UP001498398">
    <property type="component" value="Unassembled WGS sequence"/>
</dbReference>
<organism evidence="3 4">
    <name type="scientific">Marasmiellus scandens</name>
    <dbReference type="NCBI Taxonomy" id="2682957"/>
    <lineage>
        <taxon>Eukaryota</taxon>
        <taxon>Fungi</taxon>
        <taxon>Dikarya</taxon>
        <taxon>Basidiomycota</taxon>
        <taxon>Agaricomycotina</taxon>
        <taxon>Agaricomycetes</taxon>
        <taxon>Agaricomycetidae</taxon>
        <taxon>Agaricales</taxon>
        <taxon>Marasmiineae</taxon>
        <taxon>Omphalotaceae</taxon>
        <taxon>Marasmiellus</taxon>
    </lineage>
</organism>
<evidence type="ECO:0000256" key="1">
    <source>
        <dbReference type="SAM" id="MobiDB-lite"/>
    </source>
</evidence>
<evidence type="ECO:0000256" key="2">
    <source>
        <dbReference type="SAM" id="Phobius"/>
    </source>
</evidence>
<feature type="compositionally biased region" description="Basic and acidic residues" evidence="1">
    <location>
        <begin position="335"/>
        <end position="346"/>
    </location>
</feature>
<comment type="caution">
    <text evidence="3">The sequence shown here is derived from an EMBL/GenBank/DDBJ whole genome shotgun (WGS) entry which is preliminary data.</text>
</comment>
<feature type="transmembrane region" description="Helical" evidence="2">
    <location>
        <begin position="189"/>
        <end position="211"/>
    </location>
</feature>
<feature type="transmembrane region" description="Helical" evidence="2">
    <location>
        <begin position="116"/>
        <end position="135"/>
    </location>
</feature>
<feature type="transmembrane region" description="Helical" evidence="2">
    <location>
        <begin position="142"/>
        <end position="169"/>
    </location>
</feature>
<evidence type="ECO:0000313" key="3">
    <source>
        <dbReference type="EMBL" id="KAK7453329.1"/>
    </source>
</evidence>
<keyword evidence="4" id="KW-1185">Reference proteome</keyword>
<protein>
    <submittedName>
        <fullName evidence="3">Uncharacterized protein</fullName>
    </submittedName>
</protein>
<feature type="transmembrane region" description="Helical" evidence="2">
    <location>
        <begin position="24"/>
        <end position="45"/>
    </location>
</feature>
<evidence type="ECO:0000313" key="4">
    <source>
        <dbReference type="Proteomes" id="UP001498398"/>
    </source>
</evidence>
<proteinExistence type="predicted"/>
<feature type="transmembrane region" description="Helical" evidence="2">
    <location>
        <begin position="57"/>
        <end position="80"/>
    </location>
</feature>
<keyword evidence="2" id="KW-0812">Transmembrane</keyword>
<name>A0ABR1J7J8_9AGAR</name>
<dbReference type="EMBL" id="JBANRG010000027">
    <property type="protein sequence ID" value="KAK7453329.1"/>
    <property type="molecule type" value="Genomic_DNA"/>
</dbReference>
<gene>
    <name evidence="3" type="ORF">VKT23_012008</name>
</gene>
<accession>A0ABR1J7J8</accession>
<feature type="region of interest" description="Disordered" evidence="1">
    <location>
        <begin position="335"/>
        <end position="357"/>
    </location>
</feature>
<keyword evidence="2" id="KW-0472">Membrane</keyword>
<feature type="transmembrane region" description="Helical" evidence="2">
    <location>
        <begin position="232"/>
        <end position="255"/>
    </location>
</feature>
<sequence length="357" mass="39303">MSAPSPEELVNTVANSLYQDTVNLVVNSGAWGFYVLLFIIATYLQCSNGLNSISKRLMFGLTCLLFCSSTTLWALNLVYFRASNAFLFGPLDPQSMTERAIETTSKQSSLAAPLEALYLLNMLVGDTLVIWRAYIICERSKLAILLPSLSLILSLGFAVGSIVCLETAGTTTATSISDGSQACRWAEPTAWGLSLFSNVVSTLAIALRVWSIRGVVKKALGYYPASSRAQRILMIIIESGLIYCAFWACEIVLFIKIRRASRAIYLFEVFTALRYHVSGIYSTAIIVIVNLQQTFVETTAIGSKIEFSSKAPAQVGYSQSQAINTTSIHQLRHREKEEEHSIHSENGKTMIDSIEEV</sequence>